<dbReference type="Pfam" id="PF20178">
    <property type="entry name" value="ToxA_N"/>
    <property type="match status" value="1"/>
</dbReference>
<dbReference type="InterPro" id="IPR046673">
    <property type="entry name" value="ToxA_N"/>
</dbReference>
<keyword evidence="3" id="KW-1185">Reference proteome</keyword>
<dbReference type="OrthoDB" id="7003488at2"/>
<gene>
    <name evidence="2" type="ORF">FEM01_15840</name>
</gene>
<name>A0A5R8YXB9_9PSED</name>
<dbReference type="Proteomes" id="UP000309819">
    <property type="component" value="Unassembled WGS sequence"/>
</dbReference>
<accession>A0A5R8YXB9</accession>
<sequence length="1554" mass="173929">MPTSSAPTFDFNRAVALHFSARPTLRQVASEQLLKALQAELPWLAFAQPTLPSADVFMLDSPDPSTPYWTTQPIVDWLLQGFLQSYSVDLQPVQGRHHNLGLVEPYRFYGSTHALDTRQLPDLSASLNALIEQLPQHFCNAQLDYWKGIGEAGVSRDRWIQLLLRTSLLRGLSLQGLDAQEQACIRGVLRGGSDQPPVSFVQASLKAGDERWDHMLCHLLVTGEWDERQVVLWCAPSGTVRRFESMSAFAVALRNELALNYRFDEMAWQAFPVEGDVFAQQAALLLETMFTQVEQVCYGRLVDVAALERLFAQLSDPAQWFAAYPDDTPAVHVPPGISAGSSRDSFAYQYALHQLAIANLDADGVAALDGVHSLQHYARQRLVDRMRLDYNEETSPDDLMLEFFVAHGMPGGSGGGSGGGEPIEIVGEKSLTEFAIGNLGALKNASISRIRHANGEAGPAWLDADAARRLVSQVDIGGTYPVYVAEHLDDPQHRPLRLQRFAREWRSSLWFSALTAKLNGKITDDGLQAVVDFCNGHQDSLSPRVVLIPLAFKRQPQSTRHEQVRGMYLLYCAEPRLVLLYRPLYKQDTLRQYASLGALLEHIQQSPLLQDSILDWMDPQVRHIYDRGGFSEPHLSSIGIDPYALPERPEPPVIHVQYWIRDLDARLYDANRDLLVEIADMQSTSNAERRWETLTEGAWLLFDVVTQVLSGPVASVAWLAQLLGSLQSDLQALERQNEFNRSAAVVDLLLNLGMSLLHLRQPNIPVEGGARPVEASAFEGRAAQRGAFAEMSVLPRTEPAATVGALMELPGRQLDLSWRGNQGLNWIPPAQRQALLAMRSGVELSQSALLTTGDNAGLYLIDGQLYATMTGYAYPVEVSDEGVRVQDGKGGYGPWLTSTTGVWRVDGSLRLAGGMPPRRDARARLKERYENLIQETDRLADQIRSNADQFDALSPAVLKLQGQVSNLKALRSREQAKQASLGQGQALDNSVAMVALYDERLAQDSAQLLAKRDQAVHLIEGNVSLDAQLLTSYERLKEPKFTRFRVGLDEQLVARKKDSQSRQIANNHLIFNELTELIDYQEYFDLQQRLEGQPIGEVREAYGLYRQKLENMRAFQDRMLKASENLDVLLSDTPADLQIKLGNTKIVTAAELTKERRVSTVQLRYHQATVIADLALHLDAPMGQRRIAQLRDELIGTALRNAAGAHGELDFTNLSVEDRISILQEAWDEYTAALLNYSGIVNEDAELVDFQILEGYFIELEKLKLDAGTRLVDAIQEQEGGVVTPRRVAYAVTHEHQQIVRNAEGQLLIGTEREVEGERLLEVLDPVDRSVSAIFDWRDGEWQERQEPAVPLEPEGLSDDTAMQVQRLLDENDALVLKAADYVNNDIKASLIIKLFDQQMKKLNRESVRLNEENANPALIKSLEAAADKLNAEKQLKLITLYTNTKYPTAEALRFLHDQKLLKVRYVERRSMANHTKFDEYEIQRLMQPGDTKGRSIWAAHFHVATDDALAREFTVGHLKTWGQRRHSSQPGSGVRVHRGKLTLEQAEGIIPFD</sequence>
<proteinExistence type="predicted"/>
<dbReference type="RefSeq" id="WP_138220432.1">
    <property type="nucleotide sequence ID" value="NZ_VAUO01000007.1"/>
</dbReference>
<feature type="domain" description="Dermonecrotic toxin N-terminal" evidence="1">
    <location>
        <begin position="369"/>
        <end position="605"/>
    </location>
</feature>
<protein>
    <recommendedName>
        <fullName evidence="1">Dermonecrotic toxin N-terminal domain-containing protein</fullName>
    </recommendedName>
</protein>
<reference evidence="2 3" key="1">
    <citation type="submission" date="2019-05" db="EMBL/GenBank/DDBJ databases">
        <title>Pseudomonas sp. SC006 isolated from lettuce that can produce HBGAs.</title>
        <authorList>
            <person name="Wang D."/>
            <person name="Liao N."/>
            <person name="Liu D."/>
            <person name="Zhang Z."/>
            <person name="Zou S."/>
        </authorList>
    </citation>
    <scope>NUCLEOTIDE SEQUENCE [LARGE SCALE GENOMIC DNA]</scope>
    <source>
        <strain evidence="2 3">SC006</strain>
    </source>
</reference>
<comment type="caution">
    <text evidence="2">The sequence shown here is derived from an EMBL/GenBank/DDBJ whole genome shotgun (WGS) entry which is preliminary data.</text>
</comment>
<evidence type="ECO:0000313" key="3">
    <source>
        <dbReference type="Proteomes" id="UP000309819"/>
    </source>
</evidence>
<dbReference type="EMBL" id="VAUO01000007">
    <property type="protein sequence ID" value="TLP58152.1"/>
    <property type="molecule type" value="Genomic_DNA"/>
</dbReference>
<evidence type="ECO:0000259" key="1">
    <source>
        <dbReference type="Pfam" id="PF20178"/>
    </source>
</evidence>
<organism evidence="2 3">
    <name type="scientific">Pseudomonas mosselii</name>
    <dbReference type="NCBI Taxonomy" id="78327"/>
    <lineage>
        <taxon>Bacteria</taxon>
        <taxon>Pseudomonadati</taxon>
        <taxon>Pseudomonadota</taxon>
        <taxon>Gammaproteobacteria</taxon>
        <taxon>Pseudomonadales</taxon>
        <taxon>Pseudomonadaceae</taxon>
        <taxon>Pseudomonas</taxon>
    </lineage>
</organism>
<evidence type="ECO:0000313" key="2">
    <source>
        <dbReference type="EMBL" id="TLP58152.1"/>
    </source>
</evidence>